<dbReference type="Proteomes" id="UP000676776">
    <property type="component" value="Unassembled WGS sequence"/>
</dbReference>
<proteinExistence type="predicted"/>
<dbReference type="RefSeq" id="WP_208154375.1">
    <property type="nucleotide sequence ID" value="NZ_JAGEVF010000007.1"/>
</dbReference>
<organism evidence="2 3">
    <name type="scientific">Winogradskyella pelagia</name>
    <dbReference type="NCBI Taxonomy" id="2819984"/>
    <lineage>
        <taxon>Bacteria</taxon>
        <taxon>Pseudomonadati</taxon>
        <taxon>Bacteroidota</taxon>
        <taxon>Flavobacteriia</taxon>
        <taxon>Flavobacteriales</taxon>
        <taxon>Flavobacteriaceae</taxon>
        <taxon>Winogradskyella</taxon>
    </lineage>
</organism>
<accession>A0ABS3T2Q0</accession>
<sequence>MKKVITICAFAIAMILGTQSAVAQMNKKDVNAIAAEKTEALRQQLKFDNEQRNEIYDVYKVYVQKKSSLRNTSLNNPSLEKLNVFRDEKFKLILTEAQFERYLKLKEE</sequence>
<protein>
    <submittedName>
        <fullName evidence="2">Uncharacterized protein</fullName>
    </submittedName>
</protein>
<dbReference type="EMBL" id="JAGEVF010000007">
    <property type="protein sequence ID" value="MBO3117012.1"/>
    <property type="molecule type" value="Genomic_DNA"/>
</dbReference>
<keyword evidence="1" id="KW-0732">Signal</keyword>
<evidence type="ECO:0000313" key="2">
    <source>
        <dbReference type="EMBL" id="MBO3117012.1"/>
    </source>
</evidence>
<name>A0ABS3T2Q0_9FLAO</name>
<comment type="caution">
    <text evidence="2">The sequence shown here is derived from an EMBL/GenBank/DDBJ whole genome shotgun (WGS) entry which is preliminary data.</text>
</comment>
<gene>
    <name evidence="2" type="ORF">J4050_09645</name>
</gene>
<feature type="signal peptide" evidence="1">
    <location>
        <begin position="1"/>
        <end position="23"/>
    </location>
</feature>
<feature type="chain" id="PRO_5047053278" evidence="1">
    <location>
        <begin position="24"/>
        <end position="108"/>
    </location>
</feature>
<reference evidence="2 3" key="1">
    <citation type="submission" date="2021-03" db="EMBL/GenBank/DDBJ databases">
        <title>Winogradskyella sp. nov., isolated from costal sediment.</title>
        <authorList>
            <person name="Gao C."/>
        </authorList>
    </citation>
    <scope>NUCLEOTIDE SEQUENCE [LARGE SCALE GENOMIC DNA]</scope>
    <source>
        <strain evidence="2 3">DF17</strain>
    </source>
</reference>
<keyword evidence="3" id="KW-1185">Reference proteome</keyword>
<evidence type="ECO:0000313" key="3">
    <source>
        <dbReference type="Proteomes" id="UP000676776"/>
    </source>
</evidence>
<evidence type="ECO:0000256" key="1">
    <source>
        <dbReference type="SAM" id="SignalP"/>
    </source>
</evidence>